<evidence type="ECO:0000256" key="3">
    <source>
        <dbReference type="ARBA" id="ARBA00023186"/>
    </source>
</evidence>
<dbReference type="EMBL" id="WWCU01000011">
    <property type="protein sequence ID" value="MYN08082.1"/>
    <property type="molecule type" value="Genomic_DNA"/>
</dbReference>
<dbReference type="GO" id="GO:0042026">
    <property type="term" value="P:protein refolding"/>
    <property type="evidence" value="ECO:0007669"/>
    <property type="project" value="TreeGrafter"/>
</dbReference>
<dbReference type="CDD" id="cd06257">
    <property type="entry name" value="DnaJ"/>
    <property type="match status" value="1"/>
</dbReference>
<reference evidence="6 7" key="1">
    <citation type="submission" date="2019-12" db="EMBL/GenBank/DDBJ databases">
        <title>Novel species isolated from a subtropical stream in China.</title>
        <authorList>
            <person name="Lu H."/>
        </authorList>
    </citation>
    <scope>NUCLEOTIDE SEQUENCE [LARGE SCALE GENOMIC DNA]</scope>
    <source>
        <strain evidence="6 7">FT127W</strain>
    </source>
</reference>
<dbReference type="PRINTS" id="PR00625">
    <property type="entry name" value="JDOMAIN"/>
</dbReference>
<comment type="caution">
    <text evidence="6">The sequence shown here is derived from an EMBL/GenBank/DDBJ whole genome shotgun (WGS) entry which is preliminary data.</text>
</comment>
<dbReference type="GO" id="GO:0005737">
    <property type="term" value="C:cytoplasm"/>
    <property type="evidence" value="ECO:0007669"/>
    <property type="project" value="TreeGrafter"/>
</dbReference>
<name>A0A7X4KME1_9BURK</name>
<dbReference type="Pfam" id="PF00226">
    <property type="entry name" value="DnaJ"/>
    <property type="match status" value="1"/>
</dbReference>
<dbReference type="RefSeq" id="WP_161072417.1">
    <property type="nucleotide sequence ID" value="NZ_CP086370.1"/>
</dbReference>
<evidence type="ECO:0000256" key="1">
    <source>
        <dbReference type="ARBA" id="ARBA00022490"/>
    </source>
</evidence>
<dbReference type="GO" id="GO:0003677">
    <property type="term" value="F:DNA binding"/>
    <property type="evidence" value="ECO:0007669"/>
    <property type="project" value="UniProtKB-KW"/>
</dbReference>
<organism evidence="6 7">
    <name type="scientific">Pseudoduganella aquatica</name>
    <dbReference type="NCBI Taxonomy" id="2660641"/>
    <lineage>
        <taxon>Bacteria</taxon>
        <taxon>Pseudomonadati</taxon>
        <taxon>Pseudomonadota</taxon>
        <taxon>Betaproteobacteria</taxon>
        <taxon>Burkholderiales</taxon>
        <taxon>Oxalobacteraceae</taxon>
        <taxon>Telluria group</taxon>
        <taxon>Pseudoduganella</taxon>
    </lineage>
</organism>
<dbReference type="InterPro" id="IPR002939">
    <property type="entry name" value="DnaJ_C"/>
</dbReference>
<dbReference type="Gene3D" id="1.10.287.110">
    <property type="entry name" value="DnaJ domain"/>
    <property type="match status" value="1"/>
</dbReference>
<dbReference type="GO" id="GO:0051082">
    <property type="term" value="F:unfolded protein binding"/>
    <property type="evidence" value="ECO:0007669"/>
    <property type="project" value="InterPro"/>
</dbReference>
<proteinExistence type="predicted"/>
<evidence type="ECO:0000313" key="6">
    <source>
        <dbReference type="EMBL" id="MYN08082.1"/>
    </source>
</evidence>
<dbReference type="PANTHER" id="PTHR43096">
    <property type="entry name" value="DNAJ HOMOLOG 1, MITOCHONDRIAL-RELATED"/>
    <property type="match status" value="1"/>
</dbReference>
<dbReference type="SUPFAM" id="SSF46565">
    <property type="entry name" value="Chaperone J-domain"/>
    <property type="match status" value="1"/>
</dbReference>
<protein>
    <submittedName>
        <fullName evidence="6">DnaJ domain-containing protein</fullName>
    </submittedName>
</protein>
<dbReference type="InterPro" id="IPR036869">
    <property type="entry name" value="J_dom_sf"/>
</dbReference>
<feature type="region of interest" description="Disordered" evidence="4">
    <location>
        <begin position="74"/>
        <end position="102"/>
    </location>
</feature>
<dbReference type="PANTHER" id="PTHR43096:SF52">
    <property type="entry name" value="DNAJ HOMOLOG 1, MITOCHONDRIAL-RELATED"/>
    <property type="match status" value="1"/>
</dbReference>
<dbReference type="InterPro" id="IPR001623">
    <property type="entry name" value="DnaJ_domain"/>
</dbReference>
<feature type="region of interest" description="Disordered" evidence="4">
    <location>
        <begin position="116"/>
        <end position="136"/>
    </location>
</feature>
<dbReference type="Gene3D" id="2.60.260.20">
    <property type="entry name" value="Urease metallochaperone UreE, N-terminal domain"/>
    <property type="match status" value="2"/>
</dbReference>
<dbReference type="SMART" id="SM00271">
    <property type="entry name" value="DnaJ"/>
    <property type="match status" value="1"/>
</dbReference>
<dbReference type="InterPro" id="IPR008971">
    <property type="entry name" value="HSP40/DnaJ_pept-bd"/>
</dbReference>
<dbReference type="Proteomes" id="UP000450676">
    <property type="component" value="Unassembled WGS sequence"/>
</dbReference>
<accession>A0A7X4KME1</accession>
<keyword evidence="2" id="KW-0238">DNA-binding</keyword>
<evidence type="ECO:0000259" key="5">
    <source>
        <dbReference type="PROSITE" id="PS50076"/>
    </source>
</evidence>
<dbReference type="FunFam" id="2.60.260.20:FF:000008">
    <property type="entry name" value="Curved DNA-binding protein"/>
    <property type="match status" value="1"/>
</dbReference>
<feature type="domain" description="J" evidence="5">
    <location>
        <begin position="5"/>
        <end position="69"/>
    </location>
</feature>
<gene>
    <name evidence="6" type="ORF">GTP77_12140</name>
</gene>
<dbReference type="SUPFAM" id="SSF49493">
    <property type="entry name" value="HSP40/DnaJ peptide-binding domain"/>
    <property type="match status" value="2"/>
</dbReference>
<dbReference type="Pfam" id="PF01556">
    <property type="entry name" value="DnaJ_C"/>
    <property type="match status" value="1"/>
</dbReference>
<dbReference type="AlphaFoldDB" id="A0A7X4KME1"/>
<dbReference type="CDD" id="cd10747">
    <property type="entry name" value="DnaJ_C"/>
    <property type="match status" value="1"/>
</dbReference>
<sequence>MEYKDYYQALGVPKTASADEIKKAYRKLVRKYHPDVSKEADADKKTKELNEAYGVLGDAEKRAAYDALGNGQYRAGQEFRPPPDWGSRAGQGGGMGGMGGGPGGFDSDFFADLFANIGGGRRGRPGRPQQQRGEDSHAGLEIDLADAYQGASRTVSVRLQEEDAHGRAVTRERTLDVNIPQGITAGQQLRLSGQGHPGGGGGPSGDLYLEIRFRPDPRYRAEGRDVYQTVPVAPWEAALGAQIDVATPSGRVTVTVPPKSQGGRKLRLKGRGIPPSRAQAQAGTPGGDLYLMLELVLPPADTERARQLYETMARELDFNPRAGMGA</sequence>
<evidence type="ECO:0000256" key="4">
    <source>
        <dbReference type="SAM" id="MobiDB-lite"/>
    </source>
</evidence>
<keyword evidence="1" id="KW-0963">Cytoplasm</keyword>
<evidence type="ECO:0000256" key="2">
    <source>
        <dbReference type="ARBA" id="ARBA00023125"/>
    </source>
</evidence>
<dbReference type="PROSITE" id="PS50076">
    <property type="entry name" value="DNAJ_2"/>
    <property type="match status" value="1"/>
</dbReference>
<feature type="compositionally biased region" description="Gly residues" evidence="4">
    <location>
        <begin position="89"/>
        <end position="102"/>
    </location>
</feature>
<keyword evidence="3" id="KW-0143">Chaperone</keyword>
<keyword evidence="7" id="KW-1185">Reference proteome</keyword>
<feature type="region of interest" description="Disordered" evidence="4">
    <location>
        <begin position="256"/>
        <end position="285"/>
    </location>
</feature>
<evidence type="ECO:0000313" key="7">
    <source>
        <dbReference type="Proteomes" id="UP000450676"/>
    </source>
</evidence>